<gene>
    <name evidence="1" type="ORF">L596_024519</name>
</gene>
<protein>
    <submittedName>
        <fullName evidence="1">Uncharacterized protein</fullName>
    </submittedName>
</protein>
<proteinExistence type="predicted"/>
<reference evidence="1 2" key="2">
    <citation type="journal article" date="2019" name="G3 (Bethesda)">
        <title>Hybrid Assembly of the Genome of the Entomopathogenic Nematode Steinernema carpocapsae Identifies the X-Chromosome.</title>
        <authorList>
            <person name="Serra L."/>
            <person name="Macchietto M."/>
            <person name="Macias-Munoz A."/>
            <person name="McGill C.J."/>
            <person name="Rodriguez I.M."/>
            <person name="Rodriguez B."/>
            <person name="Murad R."/>
            <person name="Mortazavi A."/>
        </authorList>
    </citation>
    <scope>NUCLEOTIDE SEQUENCE [LARGE SCALE GENOMIC DNA]</scope>
    <source>
        <strain evidence="1 2">ALL</strain>
    </source>
</reference>
<comment type="caution">
    <text evidence="1">The sequence shown here is derived from an EMBL/GenBank/DDBJ whole genome shotgun (WGS) entry which is preliminary data.</text>
</comment>
<dbReference type="Proteomes" id="UP000298663">
    <property type="component" value="Unassembled WGS sequence"/>
</dbReference>
<reference evidence="1 2" key="1">
    <citation type="journal article" date="2015" name="Genome Biol.">
        <title>Comparative genomics of Steinernema reveals deeply conserved gene regulatory networks.</title>
        <authorList>
            <person name="Dillman A.R."/>
            <person name="Macchietto M."/>
            <person name="Porter C.F."/>
            <person name="Rogers A."/>
            <person name="Williams B."/>
            <person name="Antoshechkin I."/>
            <person name="Lee M.M."/>
            <person name="Goodwin Z."/>
            <person name="Lu X."/>
            <person name="Lewis E.E."/>
            <person name="Goodrich-Blair H."/>
            <person name="Stock S.P."/>
            <person name="Adams B.J."/>
            <person name="Sternberg P.W."/>
            <person name="Mortazavi A."/>
        </authorList>
    </citation>
    <scope>NUCLEOTIDE SEQUENCE [LARGE SCALE GENOMIC DNA]</scope>
    <source>
        <strain evidence="1 2">ALL</strain>
    </source>
</reference>
<name>A0A4V5ZZQ9_STECR</name>
<dbReference type="AlphaFoldDB" id="A0A4V5ZZQ9"/>
<dbReference type="EMBL" id="AZBU02000008">
    <property type="protein sequence ID" value="TKR68555.1"/>
    <property type="molecule type" value="Genomic_DNA"/>
</dbReference>
<sequence>MDSTLPVFSPRNGAFGLDLNGASYSVKMNRDRQIKLNLYSTQLKKLMKFVECLYTKQNVSKKTMNAGQT</sequence>
<accession>A0A4V5ZZQ9</accession>
<evidence type="ECO:0000313" key="2">
    <source>
        <dbReference type="Proteomes" id="UP000298663"/>
    </source>
</evidence>
<evidence type="ECO:0000313" key="1">
    <source>
        <dbReference type="EMBL" id="TKR68555.1"/>
    </source>
</evidence>
<keyword evidence="2" id="KW-1185">Reference proteome</keyword>
<organism evidence="1 2">
    <name type="scientific">Steinernema carpocapsae</name>
    <name type="common">Entomopathogenic nematode</name>
    <dbReference type="NCBI Taxonomy" id="34508"/>
    <lineage>
        <taxon>Eukaryota</taxon>
        <taxon>Metazoa</taxon>
        <taxon>Ecdysozoa</taxon>
        <taxon>Nematoda</taxon>
        <taxon>Chromadorea</taxon>
        <taxon>Rhabditida</taxon>
        <taxon>Tylenchina</taxon>
        <taxon>Panagrolaimomorpha</taxon>
        <taxon>Strongyloidoidea</taxon>
        <taxon>Steinernematidae</taxon>
        <taxon>Steinernema</taxon>
    </lineage>
</organism>